<evidence type="ECO:0000256" key="6">
    <source>
        <dbReference type="SAM" id="Phobius"/>
    </source>
</evidence>
<dbReference type="Proteomes" id="UP001220064">
    <property type="component" value="Chromosome"/>
</dbReference>
<dbReference type="PANTHER" id="PTHR30086">
    <property type="entry name" value="ARGININE EXPORTER PROTEIN ARGO"/>
    <property type="match status" value="1"/>
</dbReference>
<feature type="transmembrane region" description="Helical" evidence="6">
    <location>
        <begin position="6"/>
        <end position="25"/>
    </location>
</feature>
<sequence>MSIASLLTLVGIWAAAVAVPGPDLAQVVRLGMRSTRAGLWCALGSVSGLVFWLTASLAGLSALITHHPSVLGFLQLFGGAYLIFMGYSQAHSIWKSRRKRATTTETSDGVSRHPGEPFQIITKKESFRTGLTTNLSNPKVVIFFGAIFSQFITPDMGVWWTMLVAAAMLAVSTAIFVTYALLIRVISKWLMRHSTAVDAVTAAVFGVLGIVIMIRGIGAVLG</sequence>
<dbReference type="EMBL" id="CP063189">
    <property type="protein sequence ID" value="WCZ31562.1"/>
    <property type="molecule type" value="Genomic_DNA"/>
</dbReference>
<dbReference type="InterPro" id="IPR001123">
    <property type="entry name" value="LeuE-type"/>
</dbReference>
<comment type="subcellular location">
    <subcellularLocation>
        <location evidence="1">Cell membrane</location>
        <topology evidence="1">Multi-pass membrane protein</topology>
    </subcellularLocation>
</comment>
<name>A0ABY7U7U2_9CORY</name>
<feature type="transmembrane region" description="Helical" evidence="6">
    <location>
        <begin position="158"/>
        <end position="183"/>
    </location>
</feature>
<evidence type="ECO:0000313" key="7">
    <source>
        <dbReference type="EMBL" id="WCZ31562.1"/>
    </source>
</evidence>
<dbReference type="RefSeq" id="WP_022863180.1">
    <property type="nucleotide sequence ID" value="NZ_ATVG01000007.1"/>
</dbReference>
<feature type="transmembrane region" description="Helical" evidence="6">
    <location>
        <begin position="195"/>
        <end position="217"/>
    </location>
</feature>
<accession>A0ABY7U7U2</accession>
<protein>
    <submittedName>
        <fullName evidence="7">Threonine efflux protein</fullName>
    </submittedName>
</protein>
<evidence type="ECO:0000256" key="4">
    <source>
        <dbReference type="ARBA" id="ARBA00022989"/>
    </source>
</evidence>
<dbReference type="PIRSF" id="PIRSF006324">
    <property type="entry name" value="LeuE"/>
    <property type="match status" value="1"/>
</dbReference>
<keyword evidence="5 6" id="KW-0472">Membrane</keyword>
<reference evidence="7 8" key="1">
    <citation type="submission" date="2020-10" db="EMBL/GenBank/DDBJ databases">
        <title>Complete genome sequence of Corynebacterium massiliense DSM 45435, type strain of Corynebacterium massiliense.</title>
        <authorList>
            <person name="Busche T."/>
            <person name="Kalinowski J."/>
            <person name="Ruckert C."/>
        </authorList>
    </citation>
    <scope>NUCLEOTIDE SEQUENCE [LARGE SCALE GENOMIC DNA]</scope>
    <source>
        <strain evidence="7 8">DSM 45435</strain>
    </source>
</reference>
<keyword evidence="4 6" id="KW-1133">Transmembrane helix</keyword>
<organism evidence="7 8">
    <name type="scientific">Corynebacterium massiliense DSM 45435</name>
    <dbReference type="NCBI Taxonomy" id="1121364"/>
    <lineage>
        <taxon>Bacteria</taxon>
        <taxon>Bacillati</taxon>
        <taxon>Actinomycetota</taxon>
        <taxon>Actinomycetes</taxon>
        <taxon>Mycobacteriales</taxon>
        <taxon>Corynebacteriaceae</taxon>
        <taxon>Corynebacterium</taxon>
    </lineage>
</organism>
<evidence type="ECO:0000256" key="5">
    <source>
        <dbReference type="ARBA" id="ARBA00023136"/>
    </source>
</evidence>
<proteinExistence type="predicted"/>
<feature type="transmembrane region" description="Helical" evidence="6">
    <location>
        <begin position="70"/>
        <end position="90"/>
    </location>
</feature>
<dbReference type="PANTHER" id="PTHR30086:SF20">
    <property type="entry name" value="ARGININE EXPORTER PROTEIN ARGO-RELATED"/>
    <property type="match status" value="1"/>
</dbReference>
<feature type="transmembrane region" description="Helical" evidence="6">
    <location>
        <begin position="37"/>
        <end position="64"/>
    </location>
</feature>
<feature type="transmembrane region" description="Helical" evidence="6">
    <location>
        <begin position="131"/>
        <end position="152"/>
    </location>
</feature>
<keyword evidence="3 6" id="KW-0812">Transmembrane</keyword>
<evidence type="ECO:0000313" key="8">
    <source>
        <dbReference type="Proteomes" id="UP001220064"/>
    </source>
</evidence>
<evidence type="ECO:0000256" key="3">
    <source>
        <dbReference type="ARBA" id="ARBA00022692"/>
    </source>
</evidence>
<evidence type="ECO:0000256" key="1">
    <source>
        <dbReference type="ARBA" id="ARBA00004651"/>
    </source>
</evidence>
<dbReference type="Pfam" id="PF01810">
    <property type="entry name" value="LysE"/>
    <property type="match status" value="1"/>
</dbReference>
<keyword evidence="2" id="KW-1003">Cell membrane</keyword>
<keyword evidence="8" id="KW-1185">Reference proteome</keyword>
<gene>
    <name evidence="7" type="primary">rhtC1</name>
    <name evidence="7" type="ORF">CMASS_00455</name>
</gene>
<evidence type="ECO:0000256" key="2">
    <source>
        <dbReference type="ARBA" id="ARBA00022475"/>
    </source>
</evidence>